<accession>X7ZVQ7</accession>
<organism evidence="7">
    <name type="scientific">Mycobacterium xenopi 4042</name>
    <dbReference type="NCBI Taxonomy" id="1299334"/>
    <lineage>
        <taxon>Bacteria</taxon>
        <taxon>Bacillati</taxon>
        <taxon>Actinomycetota</taxon>
        <taxon>Actinomycetes</taxon>
        <taxon>Mycobacteriales</taxon>
        <taxon>Mycobacteriaceae</taxon>
        <taxon>Mycobacterium</taxon>
    </lineage>
</organism>
<dbReference type="Pfam" id="PF14720">
    <property type="entry name" value="NiFe_hyd_SSU_C"/>
    <property type="match status" value="1"/>
</dbReference>
<keyword evidence="4" id="KW-0408">Iron</keyword>
<keyword evidence="5" id="KW-0411">Iron-sulfur</keyword>
<keyword evidence="2" id="KW-0479">Metal-binding</keyword>
<dbReference type="GO" id="GO:0044569">
    <property type="term" value="C:[Ni-Fe] hydrogenase complex"/>
    <property type="evidence" value="ECO:0007669"/>
    <property type="project" value="TreeGrafter"/>
</dbReference>
<evidence type="ECO:0000256" key="5">
    <source>
        <dbReference type="ARBA" id="ARBA00023014"/>
    </source>
</evidence>
<protein>
    <submittedName>
        <fullName evidence="7">NADH ubiquinone oxidoreductase, 20 Kd subunit</fullName>
    </submittedName>
</protein>
<evidence type="ECO:0000313" key="7">
    <source>
        <dbReference type="EMBL" id="EUA23126.1"/>
    </source>
</evidence>
<dbReference type="AlphaFoldDB" id="X7ZVQ7"/>
<dbReference type="GO" id="GO:0051539">
    <property type="term" value="F:4 iron, 4 sulfur cluster binding"/>
    <property type="evidence" value="ECO:0007669"/>
    <property type="project" value="UniProtKB-KW"/>
</dbReference>
<dbReference type="InterPro" id="IPR001821">
    <property type="entry name" value="NiFe_hydrogenase_ssu"/>
</dbReference>
<dbReference type="GO" id="GO:0046872">
    <property type="term" value="F:metal ion binding"/>
    <property type="evidence" value="ECO:0007669"/>
    <property type="project" value="UniProtKB-KW"/>
</dbReference>
<dbReference type="InterPro" id="IPR037148">
    <property type="entry name" value="NiFe-Hase_small_C_sf"/>
</dbReference>
<dbReference type="PRINTS" id="PR00614">
    <property type="entry name" value="NIHGNASESMLL"/>
</dbReference>
<dbReference type="GO" id="GO:0008901">
    <property type="term" value="F:ferredoxin hydrogenase activity"/>
    <property type="evidence" value="ECO:0007669"/>
    <property type="project" value="InterPro"/>
</dbReference>
<evidence type="ECO:0000256" key="1">
    <source>
        <dbReference type="ARBA" id="ARBA00022485"/>
    </source>
</evidence>
<comment type="caution">
    <text evidence="7">The sequence shown here is derived from an EMBL/GenBank/DDBJ whole genome shotgun (WGS) entry which is preliminary data.</text>
</comment>
<dbReference type="GO" id="GO:0009375">
    <property type="term" value="C:ferredoxin hydrogenase complex"/>
    <property type="evidence" value="ECO:0007669"/>
    <property type="project" value="InterPro"/>
</dbReference>
<dbReference type="Gene3D" id="4.10.480.10">
    <property type="entry name" value="Cytochrome-c3 hydrogenase, C-terminal domain"/>
    <property type="match status" value="1"/>
</dbReference>
<dbReference type="InterPro" id="IPR037024">
    <property type="entry name" value="NiFe_Hase_small_N_sf"/>
</dbReference>
<name>X7ZVQ7_MYCXE</name>
<feature type="domain" description="Cytochrome-c3 hydrogenase C-terminal" evidence="6">
    <location>
        <begin position="41"/>
        <end position="116"/>
    </location>
</feature>
<keyword evidence="3" id="KW-0560">Oxidoreductase</keyword>
<dbReference type="GO" id="GO:0009061">
    <property type="term" value="P:anaerobic respiration"/>
    <property type="evidence" value="ECO:0007669"/>
    <property type="project" value="TreeGrafter"/>
</dbReference>
<keyword evidence="1" id="KW-0004">4Fe-4S</keyword>
<keyword evidence="7" id="KW-0830">Ubiquinone</keyword>
<evidence type="ECO:0000256" key="3">
    <source>
        <dbReference type="ARBA" id="ARBA00023002"/>
    </source>
</evidence>
<proteinExistence type="predicted"/>
<dbReference type="Gene3D" id="3.40.50.700">
    <property type="entry name" value="NADH:ubiquinone oxidoreductase-like, 20kDa subunit"/>
    <property type="match status" value="1"/>
</dbReference>
<dbReference type="GO" id="GO:0016020">
    <property type="term" value="C:membrane"/>
    <property type="evidence" value="ECO:0007669"/>
    <property type="project" value="TreeGrafter"/>
</dbReference>
<dbReference type="PANTHER" id="PTHR30013:SF5">
    <property type="entry name" value="HYDROGENASE SMALL SUBUNIT"/>
    <property type="match status" value="1"/>
</dbReference>
<dbReference type="InterPro" id="IPR027394">
    <property type="entry name" value="Cytochrome-c3_hydrogenase_C"/>
</dbReference>
<dbReference type="EMBL" id="JAOB01000069">
    <property type="protein sequence ID" value="EUA23126.1"/>
    <property type="molecule type" value="Genomic_DNA"/>
</dbReference>
<evidence type="ECO:0000256" key="2">
    <source>
        <dbReference type="ARBA" id="ARBA00022723"/>
    </source>
</evidence>
<dbReference type="PATRIC" id="fig|1299334.3.peg.7565"/>
<dbReference type="PANTHER" id="PTHR30013">
    <property type="entry name" value="NIFE / NIFESE HYDROGENASE SMALL SUBUNIT FAMILY MEMBER"/>
    <property type="match status" value="1"/>
</dbReference>
<dbReference type="SUPFAM" id="SSF56770">
    <property type="entry name" value="HydA/Nqo6-like"/>
    <property type="match status" value="1"/>
</dbReference>
<dbReference type="GO" id="GO:0009055">
    <property type="term" value="F:electron transfer activity"/>
    <property type="evidence" value="ECO:0007669"/>
    <property type="project" value="TreeGrafter"/>
</dbReference>
<evidence type="ECO:0000259" key="6">
    <source>
        <dbReference type="Pfam" id="PF14720"/>
    </source>
</evidence>
<gene>
    <name evidence="7" type="ORF">I553_5621</name>
</gene>
<sequence length="169" mass="18820">MINIPGCPAHPDWITQIIVALATGRAGDITLDELHRPETFFKTFTQTGCTRVQFFEYKQSTLSFGEGTRTGCLFYEFGCRGPMTHSPCNRILWNRQSSKTRAGMPCLGCTEPEFPHFDLAPGTVFKTQKVSGMIPKEVPEGSDHLTYMAHAAAARIAAPQWSKEDMFVV</sequence>
<reference evidence="7" key="1">
    <citation type="submission" date="2014-01" db="EMBL/GenBank/DDBJ databases">
        <authorList>
            <person name="Brown-Elliot B."/>
            <person name="Wallace R."/>
            <person name="Lenaerts A."/>
            <person name="Ordway D."/>
            <person name="DeGroote M.A."/>
            <person name="Parker T."/>
            <person name="Sizemore C."/>
            <person name="Tallon L.J."/>
            <person name="Sadzewicz L.K."/>
            <person name="Sengamalay N."/>
            <person name="Fraser C.M."/>
            <person name="Hine E."/>
            <person name="Shefchek K.A."/>
            <person name="Das S.P."/>
            <person name="Tettelin H."/>
        </authorList>
    </citation>
    <scope>NUCLEOTIDE SEQUENCE [LARGE SCALE GENOMIC DNA]</scope>
    <source>
        <strain evidence="7">4042</strain>
    </source>
</reference>
<evidence type="ECO:0000256" key="4">
    <source>
        <dbReference type="ARBA" id="ARBA00023004"/>
    </source>
</evidence>